<dbReference type="EMBL" id="LT629772">
    <property type="protein sequence ID" value="SDR82630.1"/>
    <property type="molecule type" value="Genomic_DNA"/>
</dbReference>
<evidence type="ECO:0000313" key="5">
    <source>
        <dbReference type="EMBL" id="SDR82630.1"/>
    </source>
</evidence>
<dbReference type="InterPro" id="IPR001647">
    <property type="entry name" value="HTH_TetR"/>
</dbReference>
<dbReference type="Gene3D" id="1.10.10.60">
    <property type="entry name" value="Homeodomain-like"/>
    <property type="match status" value="1"/>
</dbReference>
<dbReference type="RefSeq" id="WP_157683108.1">
    <property type="nucleotide sequence ID" value="NZ_LT629772.1"/>
</dbReference>
<evidence type="ECO:0000259" key="4">
    <source>
        <dbReference type="PROSITE" id="PS50977"/>
    </source>
</evidence>
<keyword evidence="1 2" id="KW-0238">DNA-binding</keyword>
<dbReference type="InterPro" id="IPR009057">
    <property type="entry name" value="Homeodomain-like_sf"/>
</dbReference>
<feature type="DNA-binding region" description="H-T-H motif" evidence="2">
    <location>
        <begin position="27"/>
        <end position="46"/>
    </location>
</feature>
<organism evidence="5 6">
    <name type="scientific">Microlunatus soli</name>
    <dbReference type="NCBI Taxonomy" id="630515"/>
    <lineage>
        <taxon>Bacteria</taxon>
        <taxon>Bacillati</taxon>
        <taxon>Actinomycetota</taxon>
        <taxon>Actinomycetes</taxon>
        <taxon>Propionibacteriales</taxon>
        <taxon>Propionibacteriaceae</taxon>
        <taxon>Microlunatus</taxon>
    </lineage>
</organism>
<accession>A0A1H1M7J3</accession>
<dbReference type="Proteomes" id="UP000199103">
    <property type="component" value="Chromosome I"/>
</dbReference>
<feature type="region of interest" description="Disordered" evidence="3">
    <location>
        <begin position="135"/>
        <end position="159"/>
    </location>
</feature>
<dbReference type="SUPFAM" id="SSF46689">
    <property type="entry name" value="Homeodomain-like"/>
    <property type="match status" value="1"/>
</dbReference>
<dbReference type="STRING" id="630515.SAMN04489812_0029"/>
<evidence type="ECO:0000256" key="3">
    <source>
        <dbReference type="SAM" id="MobiDB-lite"/>
    </source>
</evidence>
<feature type="domain" description="HTH tetR-type" evidence="4">
    <location>
        <begin position="2"/>
        <end position="64"/>
    </location>
</feature>
<dbReference type="Gene3D" id="1.10.357.10">
    <property type="entry name" value="Tetracycline Repressor, domain 2"/>
    <property type="match status" value="1"/>
</dbReference>
<dbReference type="InterPro" id="IPR050109">
    <property type="entry name" value="HTH-type_TetR-like_transc_reg"/>
</dbReference>
<evidence type="ECO:0000256" key="1">
    <source>
        <dbReference type="ARBA" id="ARBA00023125"/>
    </source>
</evidence>
<dbReference type="PROSITE" id="PS50977">
    <property type="entry name" value="HTH_TETR_2"/>
    <property type="match status" value="1"/>
</dbReference>
<evidence type="ECO:0000256" key="2">
    <source>
        <dbReference type="PROSITE-ProRule" id="PRU00335"/>
    </source>
</evidence>
<dbReference type="GO" id="GO:0003700">
    <property type="term" value="F:DNA-binding transcription factor activity"/>
    <property type="evidence" value="ECO:0007669"/>
    <property type="project" value="TreeGrafter"/>
</dbReference>
<sequence>MQSRRERILTEGMRLFGEQGYAATSIAQIEEAAGLSPGSGSLYKHFRSKQELLAAGLDRLLGSGPPAPRSAAEPERLDALLAAAVRSGFDRMKHDRDLNRVAFRGLTAFPELLRRFGTEEVQRIEQETAHLLAGAASRAADDQAAGDHAGNRPGGHADDQDWQAVATVLQAATAHYWLLEDLFGGEHPTGVSRERFIAAVVTLATAAVSPRGG</sequence>
<proteinExistence type="predicted"/>
<protein>
    <submittedName>
        <fullName evidence="5">DNA-binding transcriptional regulator, AcrR family</fullName>
    </submittedName>
</protein>
<gene>
    <name evidence="5" type="ORF">SAMN04489812_0029</name>
</gene>
<keyword evidence="6" id="KW-1185">Reference proteome</keyword>
<dbReference type="OrthoDB" id="9805134at2"/>
<dbReference type="GO" id="GO:0000976">
    <property type="term" value="F:transcription cis-regulatory region binding"/>
    <property type="evidence" value="ECO:0007669"/>
    <property type="project" value="TreeGrafter"/>
</dbReference>
<evidence type="ECO:0000313" key="6">
    <source>
        <dbReference type="Proteomes" id="UP000199103"/>
    </source>
</evidence>
<dbReference type="PANTHER" id="PTHR30055">
    <property type="entry name" value="HTH-TYPE TRANSCRIPTIONAL REGULATOR RUTR"/>
    <property type="match status" value="1"/>
</dbReference>
<name>A0A1H1M7J3_9ACTN</name>
<dbReference type="AlphaFoldDB" id="A0A1H1M7J3"/>
<reference evidence="5 6" key="1">
    <citation type="submission" date="2016-10" db="EMBL/GenBank/DDBJ databases">
        <authorList>
            <person name="de Groot N.N."/>
        </authorList>
    </citation>
    <scope>NUCLEOTIDE SEQUENCE [LARGE SCALE GENOMIC DNA]</scope>
    <source>
        <strain evidence="5 6">DSM 21800</strain>
    </source>
</reference>
<feature type="compositionally biased region" description="Low complexity" evidence="3">
    <location>
        <begin position="135"/>
        <end position="148"/>
    </location>
</feature>
<dbReference type="PANTHER" id="PTHR30055:SF226">
    <property type="entry name" value="HTH-TYPE TRANSCRIPTIONAL REGULATOR PKSA"/>
    <property type="match status" value="1"/>
</dbReference>
<dbReference type="Pfam" id="PF00440">
    <property type="entry name" value="TetR_N"/>
    <property type="match status" value="1"/>
</dbReference>